<feature type="compositionally biased region" description="Polar residues" evidence="1">
    <location>
        <begin position="16"/>
        <end position="33"/>
    </location>
</feature>
<keyword evidence="3" id="KW-1185">Reference proteome</keyword>
<reference evidence="2" key="1">
    <citation type="submission" date="2021-06" db="EMBL/GenBank/DDBJ databases">
        <authorList>
            <person name="Kallberg Y."/>
            <person name="Tangrot J."/>
            <person name="Rosling A."/>
        </authorList>
    </citation>
    <scope>NUCLEOTIDE SEQUENCE</scope>
    <source>
        <strain evidence="2">MA453B</strain>
    </source>
</reference>
<feature type="region of interest" description="Disordered" evidence="1">
    <location>
        <begin position="1"/>
        <end position="61"/>
    </location>
</feature>
<feature type="compositionally biased region" description="Polar residues" evidence="1">
    <location>
        <begin position="144"/>
        <end position="154"/>
    </location>
</feature>
<dbReference type="EMBL" id="CAJVPY010007193">
    <property type="protein sequence ID" value="CAG8676688.1"/>
    <property type="molecule type" value="Genomic_DNA"/>
</dbReference>
<organism evidence="2 3">
    <name type="scientific">Dentiscutata erythropus</name>
    <dbReference type="NCBI Taxonomy" id="1348616"/>
    <lineage>
        <taxon>Eukaryota</taxon>
        <taxon>Fungi</taxon>
        <taxon>Fungi incertae sedis</taxon>
        <taxon>Mucoromycota</taxon>
        <taxon>Glomeromycotina</taxon>
        <taxon>Glomeromycetes</taxon>
        <taxon>Diversisporales</taxon>
        <taxon>Gigasporaceae</taxon>
        <taxon>Dentiscutata</taxon>
    </lineage>
</organism>
<proteinExistence type="predicted"/>
<feature type="compositionally biased region" description="Low complexity" evidence="1">
    <location>
        <begin position="114"/>
        <end position="137"/>
    </location>
</feature>
<name>A0A9N9HII5_9GLOM</name>
<dbReference type="OrthoDB" id="294251at2759"/>
<feature type="non-terminal residue" evidence="2">
    <location>
        <position position="293"/>
    </location>
</feature>
<accession>A0A9N9HII5</accession>
<evidence type="ECO:0000313" key="3">
    <source>
        <dbReference type="Proteomes" id="UP000789405"/>
    </source>
</evidence>
<evidence type="ECO:0000256" key="1">
    <source>
        <dbReference type="SAM" id="MobiDB-lite"/>
    </source>
</evidence>
<sequence>MRRSSNNELTKKLESFSVSSPNSRIPTFKNVQPKTTSSTVIKSSVKKDDSKDSYDNYEKETQNTLEFSENVQKNNLNDLGGDVSNLSHINGGILNLSESSGIVSSAGNSAGVDIGTSGSTSSTTSTSGTTTSISSPFSPIPENPSDSPLIGTSDTSKKSRNTFQFQSQSVGLTPGHLRRWHSSHSGLHHNKSTTFGKDSENDDIRTIYERWKLVRPKDDLIFDQFSSCVDRYGFITSSDGKSPAPPLSSHELRLEKKEVERSLKWASWVSSNKFVKKSGKFGCSSYVFPWDKK</sequence>
<dbReference type="Proteomes" id="UP000789405">
    <property type="component" value="Unassembled WGS sequence"/>
</dbReference>
<protein>
    <submittedName>
        <fullName evidence="2">25361_t:CDS:1</fullName>
    </submittedName>
</protein>
<gene>
    <name evidence="2" type="ORF">DERYTH_LOCUS11554</name>
</gene>
<dbReference type="AlphaFoldDB" id="A0A9N9HII5"/>
<evidence type="ECO:0000313" key="2">
    <source>
        <dbReference type="EMBL" id="CAG8676688.1"/>
    </source>
</evidence>
<feature type="compositionally biased region" description="Basic and acidic residues" evidence="1">
    <location>
        <begin position="45"/>
        <end position="61"/>
    </location>
</feature>
<comment type="caution">
    <text evidence="2">The sequence shown here is derived from an EMBL/GenBank/DDBJ whole genome shotgun (WGS) entry which is preliminary data.</text>
</comment>
<feature type="region of interest" description="Disordered" evidence="1">
    <location>
        <begin position="114"/>
        <end position="157"/>
    </location>
</feature>
<feature type="compositionally biased region" description="Low complexity" evidence="1">
    <location>
        <begin position="34"/>
        <end position="43"/>
    </location>
</feature>